<feature type="domain" description="HTH tetR-type" evidence="3">
    <location>
        <begin position="5"/>
        <end position="65"/>
    </location>
</feature>
<feature type="DNA-binding region" description="H-T-H motif" evidence="2">
    <location>
        <begin position="28"/>
        <end position="47"/>
    </location>
</feature>
<sequence>MAKARTPRQSWIDEGLRVLAAGGPDAVRVEVLAKNLGVTKGGFYGFFADRDALLEAMLDDWERRSVADVLARVEHEDGTAVSRAAHARDLTFSEELLPIDLAVREWARRDEAVAERLRRVDAGRIDLLRSVIGTAYSDPVEVEARAALAMLSTVGAHFAAIDHGDLGGAEAHARLARIVLGEAL</sequence>
<evidence type="ECO:0000313" key="5">
    <source>
        <dbReference type="Proteomes" id="UP001589793"/>
    </source>
</evidence>
<organism evidence="4 5">
    <name type="scientific">Brachybacterium hainanense</name>
    <dbReference type="NCBI Taxonomy" id="1541174"/>
    <lineage>
        <taxon>Bacteria</taxon>
        <taxon>Bacillati</taxon>
        <taxon>Actinomycetota</taxon>
        <taxon>Actinomycetes</taxon>
        <taxon>Micrococcales</taxon>
        <taxon>Dermabacteraceae</taxon>
        <taxon>Brachybacterium</taxon>
    </lineage>
</organism>
<reference evidence="4 5" key="1">
    <citation type="submission" date="2024-09" db="EMBL/GenBank/DDBJ databases">
        <authorList>
            <person name="Sun Q."/>
            <person name="Mori K."/>
        </authorList>
    </citation>
    <scope>NUCLEOTIDE SEQUENCE [LARGE SCALE GENOMIC DNA]</scope>
    <source>
        <strain evidence="4 5">CICC 10874</strain>
    </source>
</reference>
<name>A0ABV6RC30_9MICO</name>
<proteinExistence type="predicted"/>
<dbReference type="SUPFAM" id="SSF46689">
    <property type="entry name" value="Homeodomain-like"/>
    <property type="match status" value="1"/>
</dbReference>
<evidence type="ECO:0000259" key="3">
    <source>
        <dbReference type="PROSITE" id="PS50977"/>
    </source>
</evidence>
<accession>A0ABV6RC30</accession>
<evidence type="ECO:0000313" key="4">
    <source>
        <dbReference type="EMBL" id="MFC0674545.1"/>
    </source>
</evidence>
<evidence type="ECO:0000256" key="2">
    <source>
        <dbReference type="PROSITE-ProRule" id="PRU00335"/>
    </source>
</evidence>
<keyword evidence="5" id="KW-1185">Reference proteome</keyword>
<dbReference type="EMBL" id="JBHLSV010000012">
    <property type="protein sequence ID" value="MFC0674545.1"/>
    <property type="molecule type" value="Genomic_DNA"/>
</dbReference>
<evidence type="ECO:0000256" key="1">
    <source>
        <dbReference type="ARBA" id="ARBA00023125"/>
    </source>
</evidence>
<dbReference type="Gene3D" id="1.10.357.10">
    <property type="entry name" value="Tetracycline Repressor, domain 2"/>
    <property type="match status" value="1"/>
</dbReference>
<dbReference type="InterPro" id="IPR001647">
    <property type="entry name" value="HTH_TetR"/>
</dbReference>
<dbReference type="PROSITE" id="PS50977">
    <property type="entry name" value="HTH_TETR_2"/>
    <property type="match status" value="1"/>
</dbReference>
<protein>
    <submittedName>
        <fullName evidence="4">TetR/AcrR family transcriptional regulator</fullName>
    </submittedName>
</protein>
<comment type="caution">
    <text evidence="4">The sequence shown here is derived from an EMBL/GenBank/DDBJ whole genome shotgun (WGS) entry which is preliminary data.</text>
</comment>
<dbReference type="RefSeq" id="WP_376980736.1">
    <property type="nucleotide sequence ID" value="NZ_JBHLSV010000012.1"/>
</dbReference>
<gene>
    <name evidence="4" type="ORF">ACFFF6_11320</name>
</gene>
<dbReference type="Proteomes" id="UP001589793">
    <property type="component" value="Unassembled WGS sequence"/>
</dbReference>
<dbReference type="Pfam" id="PF00440">
    <property type="entry name" value="TetR_N"/>
    <property type="match status" value="1"/>
</dbReference>
<dbReference type="InterPro" id="IPR009057">
    <property type="entry name" value="Homeodomain-like_sf"/>
</dbReference>
<keyword evidence="1 2" id="KW-0238">DNA-binding</keyword>